<dbReference type="OrthoDB" id="432719at2759"/>
<feature type="region of interest" description="Disordered" evidence="10">
    <location>
        <begin position="1"/>
        <end position="43"/>
    </location>
</feature>
<feature type="transmembrane region" description="Helical" evidence="9">
    <location>
        <begin position="905"/>
        <end position="925"/>
    </location>
</feature>
<dbReference type="InterPro" id="IPR027256">
    <property type="entry name" value="P-typ_ATPase_IB"/>
</dbReference>
<dbReference type="AlphaFoldDB" id="A0A1Y2AN95"/>
<feature type="domain" description="P-type ATPase A" evidence="11">
    <location>
        <begin position="747"/>
        <end position="847"/>
    </location>
</feature>
<evidence type="ECO:0000256" key="2">
    <source>
        <dbReference type="ARBA" id="ARBA00022692"/>
    </source>
</evidence>
<dbReference type="InterPro" id="IPR023298">
    <property type="entry name" value="ATPase_P-typ_TM_dom_sf"/>
</dbReference>
<dbReference type="NCBIfam" id="TIGR01525">
    <property type="entry name" value="ATPase-IB_hvy"/>
    <property type="match status" value="1"/>
</dbReference>
<comment type="caution">
    <text evidence="12">The sequence shown here is derived from an EMBL/GenBank/DDBJ whole genome shotgun (WGS) entry which is preliminary data.</text>
</comment>
<dbReference type="GO" id="GO:0005507">
    <property type="term" value="F:copper ion binding"/>
    <property type="evidence" value="ECO:0007669"/>
    <property type="project" value="TreeGrafter"/>
</dbReference>
<evidence type="ECO:0000256" key="4">
    <source>
        <dbReference type="ARBA" id="ARBA00022741"/>
    </source>
</evidence>
<protein>
    <submittedName>
        <fullName evidence="12">E1-E2 ATPase-domain-containing protein</fullName>
    </submittedName>
</protein>
<evidence type="ECO:0000313" key="12">
    <source>
        <dbReference type="EMBL" id="ORY23687.1"/>
    </source>
</evidence>
<dbReference type="Gene3D" id="3.40.1110.10">
    <property type="entry name" value="Calcium-transporting ATPase, cytoplasmic domain N"/>
    <property type="match status" value="1"/>
</dbReference>
<comment type="subcellular location">
    <subcellularLocation>
        <location evidence="1">Endomembrane system</location>
        <topology evidence="1">Multi-pass membrane protein</topology>
    </subcellularLocation>
    <subcellularLocation>
        <location evidence="9">Membrane</location>
    </subcellularLocation>
</comment>
<keyword evidence="2 9" id="KW-0812">Transmembrane</keyword>
<dbReference type="GO" id="GO:0055070">
    <property type="term" value="P:copper ion homeostasis"/>
    <property type="evidence" value="ECO:0007669"/>
    <property type="project" value="TreeGrafter"/>
</dbReference>
<dbReference type="GO" id="GO:0012505">
    <property type="term" value="C:endomembrane system"/>
    <property type="evidence" value="ECO:0007669"/>
    <property type="project" value="UniProtKB-SubCell"/>
</dbReference>
<evidence type="ECO:0000256" key="5">
    <source>
        <dbReference type="ARBA" id="ARBA00022840"/>
    </source>
</evidence>
<dbReference type="STRING" id="71784.A0A1Y2AN95"/>
<dbReference type="PRINTS" id="PR00119">
    <property type="entry name" value="CATATPASE"/>
</dbReference>
<evidence type="ECO:0000256" key="3">
    <source>
        <dbReference type="ARBA" id="ARBA00022723"/>
    </source>
</evidence>
<dbReference type="PANTHER" id="PTHR43520:SF8">
    <property type="entry name" value="P-TYPE CU(+) TRANSPORTER"/>
    <property type="match status" value="1"/>
</dbReference>
<dbReference type="PANTHER" id="PTHR43520">
    <property type="entry name" value="ATP7, ISOFORM B"/>
    <property type="match status" value="1"/>
</dbReference>
<feature type="region of interest" description="Disordered" evidence="10">
    <location>
        <begin position="258"/>
        <end position="328"/>
    </location>
</feature>
<dbReference type="Proteomes" id="UP000193986">
    <property type="component" value="Unassembled WGS sequence"/>
</dbReference>
<dbReference type="NCBIfam" id="TIGR01494">
    <property type="entry name" value="ATPase_P-type"/>
    <property type="match status" value="2"/>
</dbReference>
<comment type="similarity">
    <text evidence="9">Belongs to the cation transport ATPase (P-type) (TC 3.A.3) family. Type IB subfamily.</text>
</comment>
<evidence type="ECO:0000256" key="10">
    <source>
        <dbReference type="SAM" id="MobiDB-lite"/>
    </source>
</evidence>
<dbReference type="SUPFAM" id="SSF55008">
    <property type="entry name" value="HMA, heavy metal-associated domain"/>
    <property type="match status" value="1"/>
</dbReference>
<dbReference type="GO" id="GO:0016887">
    <property type="term" value="F:ATP hydrolysis activity"/>
    <property type="evidence" value="ECO:0007669"/>
    <property type="project" value="InterPro"/>
</dbReference>
<evidence type="ECO:0000256" key="6">
    <source>
        <dbReference type="ARBA" id="ARBA00022967"/>
    </source>
</evidence>
<dbReference type="InterPro" id="IPR023214">
    <property type="entry name" value="HAD_sf"/>
</dbReference>
<dbReference type="InParanoid" id="A0A1Y2AN95"/>
<dbReference type="SUPFAM" id="SSF56784">
    <property type="entry name" value="HAD-like"/>
    <property type="match status" value="1"/>
</dbReference>
<dbReference type="InterPro" id="IPR008250">
    <property type="entry name" value="ATPase_P-typ_transduc_dom_A_sf"/>
</dbReference>
<organism evidence="12 13">
    <name type="scientific">Naematelia encephala</name>
    <dbReference type="NCBI Taxonomy" id="71784"/>
    <lineage>
        <taxon>Eukaryota</taxon>
        <taxon>Fungi</taxon>
        <taxon>Dikarya</taxon>
        <taxon>Basidiomycota</taxon>
        <taxon>Agaricomycotina</taxon>
        <taxon>Tremellomycetes</taxon>
        <taxon>Tremellales</taxon>
        <taxon>Naemateliaceae</taxon>
        <taxon>Naematelia</taxon>
    </lineage>
</organism>
<feature type="transmembrane region" description="Helical" evidence="9">
    <location>
        <begin position="1241"/>
        <end position="1263"/>
    </location>
</feature>
<feature type="transmembrane region" description="Helical" evidence="9">
    <location>
        <begin position="617"/>
        <end position="637"/>
    </location>
</feature>
<proteinExistence type="inferred from homology"/>
<evidence type="ECO:0000256" key="1">
    <source>
        <dbReference type="ARBA" id="ARBA00004127"/>
    </source>
</evidence>
<dbReference type="InterPro" id="IPR036412">
    <property type="entry name" value="HAD-like_sf"/>
</dbReference>
<keyword evidence="3 9" id="KW-0479">Metal-binding</keyword>
<keyword evidence="5 9" id="KW-0067">ATP-binding</keyword>
<dbReference type="Gene3D" id="3.40.50.1000">
    <property type="entry name" value="HAD superfamily/HAD-like"/>
    <property type="match status" value="1"/>
</dbReference>
<dbReference type="InterPro" id="IPR059000">
    <property type="entry name" value="ATPase_P-type_domA"/>
</dbReference>
<dbReference type="Pfam" id="PF00122">
    <property type="entry name" value="E1-E2_ATPase"/>
    <property type="match status" value="1"/>
</dbReference>
<dbReference type="SUPFAM" id="SSF81665">
    <property type="entry name" value="Calcium ATPase, transmembrane domain M"/>
    <property type="match status" value="1"/>
</dbReference>
<feature type="transmembrane region" description="Helical" evidence="9">
    <location>
        <begin position="712"/>
        <end position="730"/>
    </location>
</feature>
<sequence>MNSPDTVPSHEDSHCRRGGHSERSTNRTNIDNSTRIGEDPVADVDMANNKHIESPTACDSDADREAESHLDGPCCQTDSEGDGGCQNSCCNSLEETMDSERHGQACGIHESTDQSHLDAPHSQVDSHFEDECNGSCCDSLEAETEPGCDGEACCDEIHDALQAKGCCEVDVSCDGSSDAVDITNHHGHSTIEAEKDCCSHASCHDDDKDASDAPNNPNLSKNSAEHKDSDCCDTKSTACTHIGTHVDDDHAGACSSSLGLSDPHEHHHRAHHTTHQQASGVSPRHHHHHHAAEAGPSHPLTFGTGFGLRHRRRPLHGSREHGAPVSRGQNENEVMCPCCVKVMLNSNVSSLEAVMSKMAEAKDQFRRCCVAFADLCCAKSHTAGPAGGETCCDLGCQDLDGGLIPLLPVSSSRNYEPLDPVKDGELHSVPSTTDANVHTNAKDTVTLEVLGLHCADCLSKVTRAVDKLSGTKVIYADGVRGLVQIAYDSSLLDIRTIQSFTARASGFIINRSAGLGSDREKAFLLPVVYRRLPPRVILDNYEVLSLRPYSRTGWRKFLSREGRHLEGGEIDFYLRLDASNPPRPRDILHNLSPYGVSLSSPKDDQNHARINRDLASVLLRTLVALILTVPILVLVWAPTPLLNTVTANSTQLAIATLIVADGYPIYSGSFRSAYYLRRADLGVLASFSTLTSYIYSVIAFGFQVAGTDIGKPFFETVGLLVTLIFAGRALQVSTRKLGLRTIGDLGKLQPERVRILSNGEEVIIDARLLHYDDIMRVKPGEVIPTDGVVLRGYGTVDESSLTGEALPVPKSTGATVAAGTTLKEGTIHVLVTHLISENSIASILEAVSKAQSSGSDYQILADKMAGWLLPIATICCLAAFIGWMLEERFRRGQRWGEAVTSGVGYAIAIAAVSCPCALAIAVTLITSISMATTVREGVLFRSVQALLKAYSIKAIAFDKTGTLSQGVLTVQDSSYHQDPLNVRLIHCVTGVSKHPVSETVRRYIESHNDVGLDIATGLRGLDDIKVVPGQGVTGRFYGFQVKAGNAKYTAMENHPLVSSYLSRGMSILVITLGHQLIGLFGMKDRPRPGVQQLVKSLERSGMEVALVSGDNKYAVESFAQEVKISPDSTYSGQTPISKSKVIESLKATHSPGMVSFVGDGINDTVALSTADISIAIGSASSTSSDIIFLTHDIPKAIQTTLSTSYLTRNHVMVSLTCCGLYFTAAILLASGVTGWRIPPSYAGLGEMISIIPVLLVAGSFVLFKFGQRWLASPSG</sequence>
<dbReference type="InterPro" id="IPR036163">
    <property type="entry name" value="HMA_dom_sf"/>
</dbReference>
<dbReference type="GO" id="GO:0043682">
    <property type="term" value="F:P-type divalent copper transporter activity"/>
    <property type="evidence" value="ECO:0007669"/>
    <property type="project" value="TreeGrafter"/>
</dbReference>
<reference evidence="12 13" key="1">
    <citation type="submission" date="2016-07" db="EMBL/GenBank/DDBJ databases">
        <title>Pervasive Adenine N6-methylation of Active Genes in Fungi.</title>
        <authorList>
            <consortium name="DOE Joint Genome Institute"/>
            <person name="Mondo S.J."/>
            <person name="Dannebaum R.O."/>
            <person name="Kuo R.C."/>
            <person name="Labutti K."/>
            <person name="Haridas S."/>
            <person name="Kuo A."/>
            <person name="Salamov A."/>
            <person name="Ahrendt S.R."/>
            <person name="Lipzen A."/>
            <person name="Sullivan W."/>
            <person name="Andreopoulos W.B."/>
            <person name="Clum A."/>
            <person name="Lindquist E."/>
            <person name="Daum C."/>
            <person name="Ramamoorthy G.K."/>
            <person name="Gryganskyi A."/>
            <person name="Culley D."/>
            <person name="Magnuson J.K."/>
            <person name="James T.Y."/>
            <person name="O'Malley M.A."/>
            <person name="Stajich J.E."/>
            <person name="Spatafora J.W."/>
            <person name="Visel A."/>
            <person name="Grigoriev I.V."/>
        </authorList>
    </citation>
    <scope>NUCLEOTIDE SEQUENCE [LARGE SCALE GENOMIC DNA]</scope>
    <source>
        <strain evidence="12 13">68-887.2</strain>
    </source>
</reference>
<evidence type="ECO:0000259" key="11">
    <source>
        <dbReference type="Pfam" id="PF00122"/>
    </source>
</evidence>
<evidence type="ECO:0000256" key="7">
    <source>
        <dbReference type="ARBA" id="ARBA00022989"/>
    </source>
</evidence>
<keyword evidence="4 9" id="KW-0547">Nucleotide-binding</keyword>
<feature type="compositionally biased region" description="Polar residues" evidence="10">
    <location>
        <begin position="26"/>
        <end position="35"/>
    </location>
</feature>
<feature type="compositionally biased region" description="Basic and acidic residues" evidence="10">
    <location>
        <begin position="8"/>
        <end position="25"/>
    </location>
</feature>
<name>A0A1Y2AN95_9TREE</name>
<dbReference type="Gene3D" id="2.70.150.10">
    <property type="entry name" value="Calcium-transporting ATPase, cytoplasmic transduction domain A"/>
    <property type="match status" value="1"/>
</dbReference>
<dbReference type="SUPFAM" id="SSF81653">
    <property type="entry name" value="Calcium ATPase, transduction domain A"/>
    <property type="match status" value="1"/>
</dbReference>
<keyword evidence="8 9" id="KW-0472">Membrane</keyword>
<evidence type="ECO:0000256" key="8">
    <source>
        <dbReference type="ARBA" id="ARBA00023136"/>
    </source>
</evidence>
<feature type="transmembrane region" description="Helical" evidence="9">
    <location>
        <begin position="1211"/>
        <end position="1235"/>
    </location>
</feature>
<feature type="region of interest" description="Disordered" evidence="10">
    <location>
        <begin position="209"/>
        <end position="229"/>
    </location>
</feature>
<gene>
    <name evidence="12" type="ORF">BCR39DRAFT_344755</name>
</gene>
<dbReference type="InterPro" id="IPR001757">
    <property type="entry name" value="P_typ_ATPase"/>
</dbReference>
<feature type="transmembrane region" description="Helical" evidence="9">
    <location>
        <begin position="867"/>
        <end position="885"/>
    </location>
</feature>
<keyword evidence="13" id="KW-1185">Reference proteome</keyword>
<dbReference type="Gene3D" id="3.30.70.100">
    <property type="match status" value="1"/>
</dbReference>
<dbReference type="EMBL" id="MCFC01000076">
    <property type="protein sequence ID" value="ORY23687.1"/>
    <property type="molecule type" value="Genomic_DNA"/>
</dbReference>
<keyword evidence="6" id="KW-1278">Translocase</keyword>
<dbReference type="Pfam" id="PF00702">
    <property type="entry name" value="Hydrolase"/>
    <property type="match status" value="1"/>
</dbReference>
<dbReference type="GO" id="GO:0016020">
    <property type="term" value="C:membrane"/>
    <property type="evidence" value="ECO:0007669"/>
    <property type="project" value="UniProtKB-SubCell"/>
</dbReference>
<feature type="transmembrane region" description="Helical" evidence="9">
    <location>
        <begin position="681"/>
        <end position="706"/>
    </location>
</feature>
<evidence type="ECO:0000256" key="9">
    <source>
        <dbReference type="RuleBase" id="RU362081"/>
    </source>
</evidence>
<dbReference type="GO" id="GO:0005524">
    <property type="term" value="F:ATP binding"/>
    <property type="evidence" value="ECO:0007669"/>
    <property type="project" value="UniProtKB-UniRule"/>
</dbReference>
<dbReference type="InterPro" id="IPR023299">
    <property type="entry name" value="ATPase_P-typ_cyto_dom_N"/>
</dbReference>
<accession>A0A1Y2AN95</accession>
<keyword evidence="7 9" id="KW-1133">Transmembrane helix</keyword>
<evidence type="ECO:0000313" key="13">
    <source>
        <dbReference type="Proteomes" id="UP000193986"/>
    </source>
</evidence>